<organism evidence="2 3">
    <name type="scientific">Coniosporium apollinis</name>
    <dbReference type="NCBI Taxonomy" id="61459"/>
    <lineage>
        <taxon>Eukaryota</taxon>
        <taxon>Fungi</taxon>
        <taxon>Dikarya</taxon>
        <taxon>Ascomycota</taxon>
        <taxon>Pezizomycotina</taxon>
        <taxon>Dothideomycetes</taxon>
        <taxon>Dothideomycetes incertae sedis</taxon>
        <taxon>Coniosporium</taxon>
    </lineage>
</organism>
<keyword evidence="2" id="KW-0675">Receptor</keyword>
<keyword evidence="3" id="KW-1185">Reference proteome</keyword>
<feature type="region of interest" description="Disordered" evidence="1">
    <location>
        <begin position="1"/>
        <end position="203"/>
    </location>
</feature>
<gene>
    <name evidence="2" type="primary">PEX19</name>
    <name evidence="2" type="ORF">H2201_004787</name>
</gene>
<dbReference type="InterPro" id="IPR038322">
    <property type="entry name" value="Pex19_C_sf"/>
</dbReference>
<feature type="compositionally biased region" description="Low complexity" evidence="1">
    <location>
        <begin position="104"/>
        <end position="120"/>
    </location>
</feature>
<feature type="compositionally biased region" description="Basic and acidic residues" evidence="1">
    <location>
        <begin position="154"/>
        <end position="163"/>
    </location>
</feature>
<reference evidence="2" key="1">
    <citation type="submission" date="2022-10" db="EMBL/GenBank/DDBJ databases">
        <title>Culturing micro-colonial fungi from biological soil crusts in the Mojave desert and describing Neophaeococcomyces mojavensis, and introducing the new genera and species Taxawa tesnikishii.</title>
        <authorList>
            <person name="Kurbessoian T."/>
            <person name="Stajich J.E."/>
        </authorList>
    </citation>
    <scope>NUCLEOTIDE SEQUENCE</scope>
    <source>
        <strain evidence="2">TK_1</strain>
    </source>
</reference>
<dbReference type="Pfam" id="PF04614">
    <property type="entry name" value="Pex19"/>
    <property type="match status" value="1"/>
</dbReference>
<comment type="caution">
    <text evidence="2">The sequence shown here is derived from an EMBL/GenBank/DDBJ whole genome shotgun (WGS) entry which is preliminary data.</text>
</comment>
<dbReference type="PANTHER" id="PTHR12774:SF2">
    <property type="entry name" value="PEROXISOMAL BIOGENESIS FACTOR 19"/>
    <property type="match status" value="1"/>
</dbReference>
<dbReference type="PANTHER" id="PTHR12774">
    <property type="entry name" value="PEROXISOMAL BIOGENESIS FACTOR 19"/>
    <property type="match status" value="1"/>
</dbReference>
<dbReference type="EMBL" id="JAPDRL010000032">
    <property type="protein sequence ID" value="KAJ9665127.1"/>
    <property type="molecule type" value="Genomic_DNA"/>
</dbReference>
<sequence length="319" mass="33958">MADKKPDSKPAQAVEDIPDPDEDDLDDLDDVLDEFAATKIEDPAPSTAPAPSGPGRPTAAAPPTAPSALDEDDFARQLQAGMADLLGELESSPEMQKQLEELVKGLGEAAAAGAAGSEAGPMHEAIASAAQAPTAGKERAGSAAKAAEDSFQEQIRKTMERMQHSSSTADSAAASSADDPLAQLLKEMEAGNFPGAGGGGDEDFSKMLLGMMEQLTNKEILYEPMKELHDKFPEWLEKNRDKTDKGDLERYEEQQRLVKEIVGKFEEKGYSDDNAAHREYIVERMQKMQAAGSPPPDLVGGMNAAQEALGELDSGCPTQ</sequence>
<dbReference type="Proteomes" id="UP001172684">
    <property type="component" value="Unassembled WGS sequence"/>
</dbReference>
<dbReference type="InterPro" id="IPR006708">
    <property type="entry name" value="Pex19"/>
</dbReference>
<dbReference type="Gene3D" id="1.20.120.900">
    <property type="entry name" value="Pex19, mPTS binding domain"/>
    <property type="match status" value="1"/>
</dbReference>
<protein>
    <submittedName>
        <fullName evidence="2">Peroxisome chaperone and import receptor</fullName>
    </submittedName>
</protein>
<evidence type="ECO:0000313" key="3">
    <source>
        <dbReference type="Proteomes" id="UP001172684"/>
    </source>
</evidence>
<evidence type="ECO:0000256" key="1">
    <source>
        <dbReference type="SAM" id="MobiDB-lite"/>
    </source>
</evidence>
<feature type="compositionally biased region" description="Low complexity" evidence="1">
    <location>
        <begin position="55"/>
        <end position="68"/>
    </location>
</feature>
<proteinExistence type="predicted"/>
<name>A0ABQ9NSK6_9PEZI</name>
<evidence type="ECO:0000313" key="2">
    <source>
        <dbReference type="EMBL" id="KAJ9665127.1"/>
    </source>
</evidence>
<feature type="region of interest" description="Disordered" evidence="1">
    <location>
        <begin position="287"/>
        <end position="319"/>
    </location>
</feature>
<feature type="compositionally biased region" description="Low complexity" evidence="1">
    <location>
        <begin position="165"/>
        <end position="179"/>
    </location>
</feature>
<feature type="compositionally biased region" description="Acidic residues" evidence="1">
    <location>
        <begin position="16"/>
        <end position="33"/>
    </location>
</feature>
<accession>A0ABQ9NSK6</accession>